<dbReference type="EMBL" id="JAAGMQ010000889">
    <property type="protein sequence ID" value="NEC37467.1"/>
    <property type="molecule type" value="Genomic_DNA"/>
</dbReference>
<sequence>MPRGPATPVSDRRDDAVRTADAVTPASTPTTLRGRARGFPIPHLGRSCLIMRHVGDTARPQSLRSGLMKRQADLTKRRAVDLCRVAAMLCRSF</sequence>
<proteinExistence type="predicted"/>
<accession>A0A6G3TL71</accession>
<comment type="caution">
    <text evidence="2">The sequence shown here is derived from an EMBL/GenBank/DDBJ whole genome shotgun (WGS) entry which is preliminary data.</text>
</comment>
<dbReference type="Proteomes" id="UP000475666">
    <property type="component" value="Unassembled WGS sequence"/>
</dbReference>
<organism evidence="2 3">
    <name type="scientific">Streptomyces rubrogriseus</name>
    <dbReference type="NCBI Taxonomy" id="194673"/>
    <lineage>
        <taxon>Bacteria</taxon>
        <taxon>Bacillati</taxon>
        <taxon>Actinomycetota</taxon>
        <taxon>Actinomycetes</taxon>
        <taxon>Kitasatosporales</taxon>
        <taxon>Streptomycetaceae</taxon>
        <taxon>Streptomyces</taxon>
        <taxon>Streptomyces violaceoruber group</taxon>
    </lineage>
</organism>
<dbReference type="AlphaFoldDB" id="A0A6G3TL71"/>
<reference evidence="2 3" key="1">
    <citation type="submission" date="2020-01" db="EMBL/GenBank/DDBJ databases">
        <title>Insect and environment-associated Actinomycetes.</title>
        <authorList>
            <person name="Currrie C."/>
            <person name="Chevrette M."/>
            <person name="Carlson C."/>
            <person name="Stubbendieck R."/>
            <person name="Wendt-Pienkowski E."/>
        </authorList>
    </citation>
    <scope>NUCLEOTIDE SEQUENCE [LARGE SCALE GENOMIC DNA]</scope>
    <source>
        <strain evidence="2 3">SID7739</strain>
    </source>
</reference>
<evidence type="ECO:0000256" key="1">
    <source>
        <dbReference type="SAM" id="MobiDB-lite"/>
    </source>
</evidence>
<protein>
    <submittedName>
        <fullName evidence="2">Uncharacterized protein</fullName>
    </submittedName>
</protein>
<evidence type="ECO:0000313" key="2">
    <source>
        <dbReference type="EMBL" id="NEC37467.1"/>
    </source>
</evidence>
<name>A0A6G3TL71_9ACTN</name>
<gene>
    <name evidence="2" type="ORF">G3I66_30455</name>
</gene>
<feature type="region of interest" description="Disordered" evidence="1">
    <location>
        <begin position="1"/>
        <end position="37"/>
    </location>
</feature>
<evidence type="ECO:0000313" key="3">
    <source>
        <dbReference type="Proteomes" id="UP000475666"/>
    </source>
</evidence>